<dbReference type="KEGG" id="pti:PHATRDRAFT_54708"/>
<dbReference type="GeneID" id="7202333"/>
<keyword evidence="2" id="KW-0812">Transmembrane</keyword>
<dbReference type="EMBL" id="CM000615">
    <property type="protein sequence ID" value="EEC46681.1"/>
    <property type="molecule type" value="Genomic_DNA"/>
</dbReference>
<dbReference type="PaxDb" id="2850-Phatr54708"/>
<reference evidence="3 4" key="1">
    <citation type="journal article" date="2008" name="Nature">
        <title>The Phaeodactylum genome reveals the evolutionary history of diatom genomes.</title>
        <authorList>
            <person name="Bowler C."/>
            <person name="Allen A.E."/>
            <person name="Badger J.H."/>
            <person name="Grimwood J."/>
            <person name="Jabbari K."/>
            <person name="Kuo A."/>
            <person name="Maheswari U."/>
            <person name="Martens C."/>
            <person name="Maumus F."/>
            <person name="Otillar R.P."/>
            <person name="Rayko E."/>
            <person name="Salamov A."/>
            <person name="Vandepoele K."/>
            <person name="Beszteri B."/>
            <person name="Gruber A."/>
            <person name="Heijde M."/>
            <person name="Katinka M."/>
            <person name="Mock T."/>
            <person name="Valentin K."/>
            <person name="Verret F."/>
            <person name="Berges J.A."/>
            <person name="Brownlee C."/>
            <person name="Cadoret J.P."/>
            <person name="Chiovitti A."/>
            <person name="Choi C.J."/>
            <person name="Coesel S."/>
            <person name="De Martino A."/>
            <person name="Detter J.C."/>
            <person name="Durkin C."/>
            <person name="Falciatore A."/>
            <person name="Fournet J."/>
            <person name="Haruta M."/>
            <person name="Huysman M.J."/>
            <person name="Jenkins B.D."/>
            <person name="Jiroutova K."/>
            <person name="Jorgensen R.E."/>
            <person name="Joubert Y."/>
            <person name="Kaplan A."/>
            <person name="Kroger N."/>
            <person name="Kroth P.G."/>
            <person name="La Roche J."/>
            <person name="Lindquist E."/>
            <person name="Lommer M."/>
            <person name="Martin-Jezequel V."/>
            <person name="Lopez P.J."/>
            <person name="Lucas S."/>
            <person name="Mangogna M."/>
            <person name="McGinnis K."/>
            <person name="Medlin L.K."/>
            <person name="Montsant A."/>
            <person name="Oudot-Le Secq M.P."/>
            <person name="Napoli C."/>
            <person name="Obornik M."/>
            <person name="Parker M.S."/>
            <person name="Petit J.L."/>
            <person name="Porcel B.M."/>
            <person name="Poulsen N."/>
            <person name="Robison M."/>
            <person name="Rychlewski L."/>
            <person name="Rynearson T.A."/>
            <person name="Schmutz J."/>
            <person name="Shapiro H."/>
            <person name="Siaut M."/>
            <person name="Stanley M."/>
            <person name="Sussman M.R."/>
            <person name="Taylor A.R."/>
            <person name="Vardi A."/>
            <person name="von Dassow P."/>
            <person name="Vyverman W."/>
            <person name="Willis A."/>
            <person name="Wyrwicz L.S."/>
            <person name="Rokhsar D.S."/>
            <person name="Weissenbach J."/>
            <person name="Armbrust E.V."/>
            <person name="Green B.R."/>
            <person name="Van de Peer Y."/>
            <person name="Grigoriev I.V."/>
        </authorList>
    </citation>
    <scope>NUCLEOTIDE SEQUENCE [LARGE SCALE GENOMIC DNA]</scope>
    <source>
        <strain evidence="3 4">CCAP 1055/1</strain>
    </source>
</reference>
<dbReference type="Proteomes" id="UP000000759">
    <property type="component" value="Chromosome 13"/>
</dbReference>
<keyword evidence="4" id="KW-1185">Reference proteome</keyword>
<reference evidence="4" key="2">
    <citation type="submission" date="2008-08" db="EMBL/GenBank/DDBJ databases">
        <authorList>
            <consortium name="Diatom Consortium"/>
            <person name="Grigoriev I."/>
            <person name="Grimwood J."/>
            <person name="Kuo A."/>
            <person name="Otillar R.P."/>
            <person name="Salamov A."/>
            <person name="Detter J.C."/>
            <person name="Lindquist E."/>
            <person name="Shapiro H."/>
            <person name="Lucas S."/>
            <person name="Glavina del Rio T."/>
            <person name="Pitluck S."/>
            <person name="Rokhsar D."/>
            <person name="Bowler C."/>
        </authorList>
    </citation>
    <scope>GENOME REANNOTATION</scope>
    <source>
        <strain evidence="4">CCAP 1055/1</strain>
    </source>
</reference>
<dbReference type="AlphaFoldDB" id="B7G3P0"/>
<organism evidence="3 4">
    <name type="scientific">Phaeodactylum tricornutum (strain CCAP 1055/1)</name>
    <dbReference type="NCBI Taxonomy" id="556484"/>
    <lineage>
        <taxon>Eukaryota</taxon>
        <taxon>Sar</taxon>
        <taxon>Stramenopiles</taxon>
        <taxon>Ochrophyta</taxon>
        <taxon>Bacillariophyta</taxon>
        <taxon>Bacillariophyceae</taxon>
        <taxon>Bacillariophycidae</taxon>
        <taxon>Naviculales</taxon>
        <taxon>Phaeodactylaceae</taxon>
        <taxon>Phaeodactylum</taxon>
    </lineage>
</organism>
<feature type="compositionally biased region" description="Basic and acidic residues" evidence="1">
    <location>
        <begin position="238"/>
        <end position="250"/>
    </location>
</feature>
<keyword evidence="2" id="KW-0472">Membrane</keyword>
<feature type="region of interest" description="Disordered" evidence="1">
    <location>
        <begin position="230"/>
        <end position="250"/>
    </location>
</feature>
<keyword evidence="2" id="KW-1133">Transmembrane helix</keyword>
<dbReference type="InParanoid" id="B7G3P0"/>
<gene>
    <name evidence="3" type="ORF">PHATRDRAFT_54708</name>
</gene>
<accession>B7G3P0</accession>
<protein>
    <submittedName>
        <fullName evidence="3">Uncharacterized protein</fullName>
    </submittedName>
</protein>
<evidence type="ECO:0000256" key="2">
    <source>
        <dbReference type="SAM" id="Phobius"/>
    </source>
</evidence>
<sequence>MVYTTRCHCKTHRCPVCNEGSVQSSRIHRYRAVDGSKSNVVDIYIDRWSWNTMHSGERLTDNQPLPSNARFGIISIRVWVVRYTPVHRLVGSNPKERNTLGVGKPFSWFGTVANDCIVLGRFFRDTRFPMCRRDIFMCYPKSSVPPYTPTKLEVGGNRRDELFQGFPDEVGAASDTIPARQYGIWHSWKVCKERLGLFWYPSPASPVGTSREVPSAPAPTYASYVPKRTASLGNEPSVGRHADQEPREPTFRDRERLLVSRVPDNFRPAVEGVRTMLGSRIASTTVLVTALLAWTMPETQARFTPIVTYAPMTKVTDVAALDLDQNELERQLGVGALNNARAVYERGGNSLSIANLTLVNPPGPMSYPQGTQVLGRTKGSANTTVLGILVDESVTWGANPGNVTIHVQPTPTANPVDSGPLVKRTSTVTHPLPFPLLLRVANRIPGYNDQGHVTLVPPGESANRGDKLAYKYDIRQDNWNLRTLQSLSTNADTSMRPCPGCPFYADFQTFVNYYETTEYADSWIMAAALNRSVAFPSGRGNANFGAAFTSGSKLGLAEAVKKGTAYMSVFMQIIRDLEDAMTDCDNKCDPDDLSCQDIGAEAVHSLDAAVALYAGSLEGTDGTENSGVMPYALANRRAADFRTGGPQGERSSGTAHVNYEVIKEFKHAQTRLLADECNLARQNKWRIVNLMKVPLVQGVLRYAYMRDFNNPSDAPTREKEQAEGATFAAALLPFVHKCDTADATLIYNNMRIGSDANKVVFADVKAALERNYGCMGISCPLVGGFHNGQDYELGATPCTEGTLQGPAAPDFSQLPSSSGGSGGGNAGVAVGWILAVCLAGVVGFMAYRRFGKRKNIADVMKPPANNLAAVSEIA</sequence>
<evidence type="ECO:0000313" key="3">
    <source>
        <dbReference type="EMBL" id="EEC46681.1"/>
    </source>
</evidence>
<evidence type="ECO:0000256" key="1">
    <source>
        <dbReference type="SAM" id="MobiDB-lite"/>
    </source>
</evidence>
<evidence type="ECO:0000313" key="4">
    <source>
        <dbReference type="Proteomes" id="UP000000759"/>
    </source>
</evidence>
<dbReference type="OrthoDB" id="41870at2759"/>
<dbReference type="eggNOG" id="ENOG502RNAK">
    <property type="taxonomic scope" value="Eukaryota"/>
</dbReference>
<name>B7G3P0_PHATC</name>
<feature type="transmembrane region" description="Helical" evidence="2">
    <location>
        <begin position="826"/>
        <end position="847"/>
    </location>
</feature>
<dbReference type="RefSeq" id="XP_002181467.1">
    <property type="nucleotide sequence ID" value="XM_002181431.1"/>
</dbReference>
<proteinExistence type="predicted"/>